<dbReference type="PANTHER" id="PTHR37984:SF5">
    <property type="entry name" value="PROTEIN NYNRIN-LIKE"/>
    <property type="match status" value="1"/>
</dbReference>
<sequence>MNNLHLKKQYHINNGMYLEYIGTIDFHHLESQHYKISVNSLEKLSMQLPTLINDSANDDNCPGRTIKCSKCVIQNLAKDPSVAIPVICKTRMFPYGLNDLVKCKIDELLHAAARIKIWGVFLREYTYKLGHVKGKHNEIADCLSRLPGNMETEKINIKYVHMISNPPYLNMNEINKARKTNELLKKIIKYILTRWPSKEQLSLKEMKFYHIRNQLWTENNRLMRGENLIVLPEILYEKCISLAHSYHMGKTKTKRYLRKYFWLTERFNKTVQERLRIKYKQGVDPALVLNQFTMLYRSNKQSTTEMAPSKLLHGRTMKTRLNKELTELPFDQLDVDMIAKENVKIWQNYTKNRDKTRNKSLRKDN</sequence>
<gene>
    <name evidence="1" type="ORF">A3Q56_04085</name>
</gene>
<dbReference type="OrthoDB" id="6220944at2759"/>
<organism evidence="1 2">
    <name type="scientific">Intoshia linei</name>
    <dbReference type="NCBI Taxonomy" id="1819745"/>
    <lineage>
        <taxon>Eukaryota</taxon>
        <taxon>Metazoa</taxon>
        <taxon>Spiralia</taxon>
        <taxon>Lophotrochozoa</taxon>
        <taxon>Mesozoa</taxon>
        <taxon>Orthonectida</taxon>
        <taxon>Rhopaluridae</taxon>
        <taxon>Intoshia</taxon>
    </lineage>
</organism>
<keyword evidence="2" id="KW-1185">Reference proteome</keyword>
<evidence type="ECO:0000313" key="2">
    <source>
        <dbReference type="Proteomes" id="UP000078046"/>
    </source>
</evidence>
<evidence type="ECO:0000313" key="1">
    <source>
        <dbReference type="EMBL" id="OAF68174.1"/>
    </source>
</evidence>
<dbReference type="InterPro" id="IPR036397">
    <property type="entry name" value="RNaseH_sf"/>
</dbReference>
<dbReference type="Proteomes" id="UP000078046">
    <property type="component" value="Unassembled WGS sequence"/>
</dbReference>
<dbReference type="PANTHER" id="PTHR37984">
    <property type="entry name" value="PROTEIN CBG26694"/>
    <property type="match status" value="1"/>
</dbReference>
<dbReference type="EMBL" id="LWCA01000499">
    <property type="protein sequence ID" value="OAF68174.1"/>
    <property type="molecule type" value="Genomic_DNA"/>
</dbReference>
<comment type="caution">
    <text evidence="1">The sequence shown here is derived from an EMBL/GenBank/DDBJ whole genome shotgun (WGS) entry which is preliminary data.</text>
</comment>
<dbReference type="InterPro" id="IPR050951">
    <property type="entry name" value="Retrovirus_Pol_polyprotein"/>
</dbReference>
<evidence type="ECO:0008006" key="3">
    <source>
        <dbReference type="Google" id="ProtNLM"/>
    </source>
</evidence>
<dbReference type="Gene3D" id="3.30.420.10">
    <property type="entry name" value="Ribonuclease H-like superfamily/Ribonuclease H"/>
    <property type="match status" value="1"/>
</dbReference>
<protein>
    <recommendedName>
        <fullName evidence="3">Integrase zinc-binding domain-containing protein</fullName>
    </recommendedName>
</protein>
<proteinExistence type="predicted"/>
<dbReference type="GO" id="GO:0003676">
    <property type="term" value="F:nucleic acid binding"/>
    <property type="evidence" value="ECO:0007669"/>
    <property type="project" value="InterPro"/>
</dbReference>
<dbReference type="AlphaFoldDB" id="A0A177B429"/>
<name>A0A177B429_9BILA</name>
<reference evidence="1 2" key="1">
    <citation type="submission" date="2016-04" db="EMBL/GenBank/DDBJ databases">
        <title>The genome of Intoshia linei affirms orthonectids as highly simplified spiralians.</title>
        <authorList>
            <person name="Mikhailov K.V."/>
            <person name="Slusarev G.S."/>
            <person name="Nikitin M.A."/>
            <person name="Logacheva M.D."/>
            <person name="Penin A."/>
            <person name="Aleoshin V."/>
            <person name="Panchin Y.V."/>
        </authorList>
    </citation>
    <scope>NUCLEOTIDE SEQUENCE [LARGE SCALE GENOMIC DNA]</scope>
    <source>
        <strain evidence="1">Intl2013</strain>
        <tissue evidence="1">Whole animal</tissue>
    </source>
</reference>
<accession>A0A177B429</accession>